<keyword evidence="3" id="KW-1185">Reference proteome</keyword>
<organism evidence="2 3">
    <name type="scientific">Pontibacillus salipaludis</name>
    <dbReference type="NCBI Taxonomy" id="1697394"/>
    <lineage>
        <taxon>Bacteria</taxon>
        <taxon>Bacillati</taxon>
        <taxon>Bacillota</taxon>
        <taxon>Bacilli</taxon>
        <taxon>Bacillales</taxon>
        <taxon>Bacillaceae</taxon>
        <taxon>Pontibacillus</taxon>
    </lineage>
</organism>
<evidence type="ECO:0000313" key="3">
    <source>
        <dbReference type="Proteomes" id="UP000642571"/>
    </source>
</evidence>
<evidence type="ECO:0000313" key="2">
    <source>
        <dbReference type="EMBL" id="GGD07882.1"/>
    </source>
</evidence>
<reference evidence="3" key="1">
    <citation type="journal article" date="2019" name="Int. J. Syst. Evol. Microbiol.">
        <title>The Global Catalogue of Microorganisms (GCM) 10K type strain sequencing project: providing services to taxonomists for standard genome sequencing and annotation.</title>
        <authorList>
            <consortium name="The Broad Institute Genomics Platform"/>
            <consortium name="The Broad Institute Genome Sequencing Center for Infectious Disease"/>
            <person name="Wu L."/>
            <person name="Ma J."/>
        </authorList>
    </citation>
    <scope>NUCLEOTIDE SEQUENCE [LARGE SCALE GENOMIC DNA]</scope>
    <source>
        <strain evidence="3">CGMCC 1.15353</strain>
    </source>
</reference>
<accession>A0ABQ1PZE1</accession>
<sequence>MGKRGPEKQPLDWRHREAMFLAIYRWYNKTEICEDLGISRMTLWKWEQREDYQKEYLETRKDYWKRWHSLRRENRRKQKKAMQRKSKRNKSA</sequence>
<dbReference type="Gene3D" id="1.10.10.60">
    <property type="entry name" value="Homeodomain-like"/>
    <property type="match status" value="1"/>
</dbReference>
<feature type="region of interest" description="Disordered" evidence="1">
    <location>
        <begin position="73"/>
        <end position="92"/>
    </location>
</feature>
<protein>
    <recommendedName>
        <fullName evidence="4">Homeodomain phBC6A51-type domain-containing protein</fullName>
    </recommendedName>
</protein>
<dbReference type="EMBL" id="BMIN01000004">
    <property type="protein sequence ID" value="GGD07882.1"/>
    <property type="molecule type" value="Genomic_DNA"/>
</dbReference>
<evidence type="ECO:0000256" key="1">
    <source>
        <dbReference type="SAM" id="MobiDB-lite"/>
    </source>
</evidence>
<dbReference type="RefSeq" id="WP_188652228.1">
    <property type="nucleotide sequence ID" value="NZ_BMIN01000004.1"/>
</dbReference>
<evidence type="ECO:0008006" key="4">
    <source>
        <dbReference type="Google" id="ProtNLM"/>
    </source>
</evidence>
<name>A0ABQ1PZE1_9BACI</name>
<gene>
    <name evidence="2" type="ORF">GCM10011389_14270</name>
</gene>
<proteinExistence type="predicted"/>
<dbReference type="Proteomes" id="UP000642571">
    <property type="component" value="Unassembled WGS sequence"/>
</dbReference>
<comment type="caution">
    <text evidence="2">The sequence shown here is derived from an EMBL/GenBank/DDBJ whole genome shotgun (WGS) entry which is preliminary data.</text>
</comment>